<dbReference type="RefSeq" id="WP_190420669.1">
    <property type="nucleotide sequence ID" value="NZ_JAMPKK010000114.1"/>
</dbReference>
<proteinExistence type="predicted"/>
<evidence type="ECO:0000313" key="1">
    <source>
        <dbReference type="EMBL" id="MEP0868108.1"/>
    </source>
</evidence>
<gene>
    <name evidence="1" type="ORF">NDI37_27100</name>
</gene>
<accession>A0ABV0JXF2</accession>
<keyword evidence="2" id="KW-1185">Reference proteome</keyword>
<comment type="caution">
    <text evidence="1">The sequence shown here is derived from an EMBL/GenBank/DDBJ whole genome shotgun (WGS) entry which is preliminary data.</text>
</comment>
<dbReference type="Proteomes" id="UP001442494">
    <property type="component" value="Unassembled WGS sequence"/>
</dbReference>
<reference evidence="1 2" key="1">
    <citation type="submission" date="2022-04" db="EMBL/GenBank/DDBJ databases">
        <title>Positive selection, recombination, and allopatry shape intraspecific diversity of widespread and dominant cyanobacteria.</title>
        <authorList>
            <person name="Wei J."/>
            <person name="Shu W."/>
            <person name="Hu C."/>
        </authorList>
    </citation>
    <scope>NUCLEOTIDE SEQUENCE [LARGE SCALE GENOMIC DNA]</scope>
    <source>
        <strain evidence="1 2">GB2-A5</strain>
    </source>
</reference>
<evidence type="ECO:0000313" key="2">
    <source>
        <dbReference type="Proteomes" id="UP001442494"/>
    </source>
</evidence>
<dbReference type="EMBL" id="JAMPKK010000114">
    <property type="protein sequence ID" value="MEP0868108.1"/>
    <property type="molecule type" value="Genomic_DNA"/>
</dbReference>
<name>A0ABV0JXF2_9CYAN</name>
<protein>
    <submittedName>
        <fullName evidence="1">Uncharacterized protein</fullName>
    </submittedName>
</protein>
<organism evidence="1 2">
    <name type="scientific">Funiculus sociatus GB2-A5</name>
    <dbReference type="NCBI Taxonomy" id="2933946"/>
    <lineage>
        <taxon>Bacteria</taxon>
        <taxon>Bacillati</taxon>
        <taxon>Cyanobacteriota</taxon>
        <taxon>Cyanophyceae</taxon>
        <taxon>Coleofasciculales</taxon>
        <taxon>Coleofasciculaceae</taxon>
        <taxon>Funiculus</taxon>
    </lineage>
</organism>
<sequence>MVQRRPIRFTQRLGAAQFDRLQATANKLGVAKAEITRTALDKYLDELGSLRYEIRTPVV</sequence>